<dbReference type="Pfam" id="PF00004">
    <property type="entry name" value="AAA"/>
    <property type="match status" value="2"/>
</dbReference>
<keyword evidence="3" id="KW-0067">ATP-binding</keyword>
<dbReference type="InterPro" id="IPR027417">
    <property type="entry name" value="P-loop_NTPase"/>
</dbReference>
<dbReference type="InterPro" id="IPR041569">
    <property type="entry name" value="AAA_lid_3"/>
</dbReference>
<dbReference type="OrthoDB" id="5421at2759"/>
<evidence type="ECO:0000256" key="3">
    <source>
        <dbReference type="ARBA" id="ARBA00022840"/>
    </source>
</evidence>
<evidence type="ECO:0000313" key="8">
    <source>
        <dbReference type="EMBL" id="ORX44975.1"/>
    </source>
</evidence>
<dbReference type="SUPFAM" id="SSF52540">
    <property type="entry name" value="P-loop containing nucleoside triphosphate hydrolases"/>
    <property type="match status" value="2"/>
</dbReference>
<dbReference type="PANTHER" id="PTHR23069">
    <property type="entry name" value="AAA DOMAIN-CONTAINING"/>
    <property type="match status" value="1"/>
</dbReference>
<keyword evidence="9" id="KW-1185">Reference proteome</keyword>
<dbReference type="GO" id="GO:0005634">
    <property type="term" value="C:nucleus"/>
    <property type="evidence" value="ECO:0007669"/>
    <property type="project" value="TreeGrafter"/>
</dbReference>
<dbReference type="SUPFAM" id="SSF47370">
    <property type="entry name" value="Bromodomain"/>
    <property type="match status" value="1"/>
</dbReference>
<dbReference type="InterPro" id="IPR003960">
    <property type="entry name" value="ATPase_AAA_CS"/>
</dbReference>
<dbReference type="SMART" id="SM00297">
    <property type="entry name" value="BROMO"/>
    <property type="match status" value="1"/>
</dbReference>
<reference evidence="8 9" key="2">
    <citation type="submission" date="2016-08" db="EMBL/GenBank/DDBJ databases">
        <title>Pervasive Adenine N6-methylation of Active Genes in Fungi.</title>
        <authorList>
            <consortium name="DOE Joint Genome Institute"/>
            <person name="Mondo S.J."/>
            <person name="Dannebaum R.O."/>
            <person name="Kuo R.C."/>
            <person name="Labutti K."/>
            <person name="Haridas S."/>
            <person name="Kuo A."/>
            <person name="Salamov A."/>
            <person name="Ahrendt S.R."/>
            <person name="Lipzen A."/>
            <person name="Sullivan W."/>
            <person name="Andreopoulos W.B."/>
            <person name="Clum A."/>
            <person name="Lindquist E."/>
            <person name="Daum C."/>
            <person name="Ramamoorthy G.K."/>
            <person name="Gryganskyi A."/>
            <person name="Culley D."/>
            <person name="Magnuson J.K."/>
            <person name="James T.Y."/>
            <person name="O'Malley M.A."/>
            <person name="Stajich J.E."/>
            <person name="Spatafora J.W."/>
            <person name="Visel A."/>
            <person name="Grigoriev I.V."/>
        </authorList>
    </citation>
    <scope>NUCLEOTIDE SEQUENCE [LARGE SCALE GENOMIC DNA]</scope>
    <source>
        <strain evidence="9">finn</strain>
    </source>
</reference>
<evidence type="ECO:0000256" key="5">
    <source>
        <dbReference type="PROSITE-ProRule" id="PRU00035"/>
    </source>
</evidence>
<dbReference type="GO" id="GO:0006334">
    <property type="term" value="P:nucleosome assembly"/>
    <property type="evidence" value="ECO:0007669"/>
    <property type="project" value="TreeGrafter"/>
</dbReference>
<dbReference type="CDD" id="cd19517">
    <property type="entry name" value="RecA-like_Yta7-like"/>
    <property type="match status" value="1"/>
</dbReference>
<dbReference type="STRING" id="1754191.A0A1Y1V123"/>
<dbReference type="Gene3D" id="3.40.50.300">
    <property type="entry name" value="P-loop containing nucleotide triphosphate hydrolases"/>
    <property type="match status" value="2"/>
</dbReference>
<name>A0A1Y1V123_9FUNG</name>
<feature type="compositionally biased region" description="Basic and acidic residues" evidence="6">
    <location>
        <begin position="426"/>
        <end position="439"/>
    </location>
</feature>
<evidence type="ECO:0000259" key="7">
    <source>
        <dbReference type="PROSITE" id="PS50014"/>
    </source>
</evidence>
<organism evidence="8 9">
    <name type="scientific">Piromyces finnis</name>
    <dbReference type="NCBI Taxonomy" id="1754191"/>
    <lineage>
        <taxon>Eukaryota</taxon>
        <taxon>Fungi</taxon>
        <taxon>Fungi incertae sedis</taxon>
        <taxon>Chytridiomycota</taxon>
        <taxon>Chytridiomycota incertae sedis</taxon>
        <taxon>Neocallimastigomycetes</taxon>
        <taxon>Neocallimastigales</taxon>
        <taxon>Neocallimastigaceae</taxon>
        <taxon>Piromyces</taxon>
    </lineage>
</organism>
<dbReference type="Pfam" id="PF17862">
    <property type="entry name" value="AAA_lid_3"/>
    <property type="match status" value="1"/>
</dbReference>
<feature type="region of interest" description="Disordered" evidence="6">
    <location>
        <begin position="1297"/>
        <end position="1404"/>
    </location>
</feature>
<dbReference type="EMBL" id="MCFH01000042">
    <property type="protein sequence ID" value="ORX44975.1"/>
    <property type="molecule type" value="Genomic_DNA"/>
</dbReference>
<feature type="domain" description="Bromo" evidence="7">
    <location>
        <begin position="1113"/>
        <end position="1176"/>
    </location>
</feature>
<dbReference type="InterPro" id="IPR036427">
    <property type="entry name" value="Bromodomain-like_sf"/>
</dbReference>
<feature type="compositionally biased region" description="Low complexity" evidence="6">
    <location>
        <begin position="1325"/>
        <end position="1334"/>
    </location>
</feature>
<reference evidence="8 9" key="1">
    <citation type="submission" date="2016-08" db="EMBL/GenBank/DDBJ databases">
        <title>Genomes of anaerobic fungi encode conserved fungal cellulosomes for biomass hydrolysis.</title>
        <authorList>
            <consortium name="DOE Joint Genome Institute"/>
            <person name="Haitjema C.H."/>
            <person name="Gilmore S.P."/>
            <person name="Henske J.K."/>
            <person name="Solomon K.V."/>
            <person name="De Groot R."/>
            <person name="Kuo A."/>
            <person name="Mondo S.J."/>
            <person name="Salamov A.A."/>
            <person name="Labutti K."/>
            <person name="Zhao Z."/>
            <person name="Chiniquy J."/>
            <person name="Barry K."/>
            <person name="Brewer H.M."/>
            <person name="Purvine S.O."/>
            <person name="Wright A.T."/>
            <person name="Boxma B."/>
            <person name="Van Alen T."/>
            <person name="Hackstein J.H."/>
            <person name="Baker S.E."/>
            <person name="Grigoriev I.V."/>
            <person name="O'Malley M.A."/>
        </authorList>
    </citation>
    <scope>NUCLEOTIDE SEQUENCE [LARGE SCALE GENOMIC DNA]</scope>
    <source>
        <strain evidence="9">finn</strain>
    </source>
</reference>
<dbReference type="Pfam" id="PF00439">
    <property type="entry name" value="Bromodomain"/>
    <property type="match status" value="1"/>
</dbReference>
<evidence type="ECO:0000313" key="9">
    <source>
        <dbReference type="Proteomes" id="UP000193719"/>
    </source>
</evidence>
<dbReference type="Gene3D" id="1.20.920.10">
    <property type="entry name" value="Bromodomain-like"/>
    <property type="match status" value="1"/>
</dbReference>
<feature type="compositionally biased region" description="Basic and acidic residues" evidence="6">
    <location>
        <begin position="1372"/>
        <end position="1387"/>
    </location>
</feature>
<dbReference type="SMART" id="SM00382">
    <property type="entry name" value="AAA"/>
    <property type="match status" value="1"/>
</dbReference>
<feature type="region of interest" description="Disordered" evidence="6">
    <location>
        <begin position="87"/>
        <end position="112"/>
    </location>
</feature>
<dbReference type="InterPro" id="IPR003593">
    <property type="entry name" value="AAA+_ATPase"/>
</dbReference>
<dbReference type="PROSITE" id="PS00674">
    <property type="entry name" value="AAA"/>
    <property type="match status" value="1"/>
</dbReference>
<gene>
    <name evidence="8" type="ORF">BCR36DRAFT_585856</name>
</gene>
<dbReference type="GO" id="GO:0005524">
    <property type="term" value="F:ATP binding"/>
    <property type="evidence" value="ECO:0007669"/>
    <property type="project" value="UniProtKB-KW"/>
</dbReference>
<dbReference type="InterPro" id="IPR045199">
    <property type="entry name" value="ATAD2-like"/>
</dbReference>
<evidence type="ECO:0000256" key="6">
    <source>
        <dbReference type="SAM" id="MobiDB-lite"/>
    </source>
</evidence>
<dbReference type="PRINTS" id="PR00503">
    <property type="entry name" value="BROMODOMAIN"/>
</dbReference>
<dbReference type="FunFam" id="3.40.50.300:FF:000061">
    <property type="entry name" value="ATPase family, AAA domain-containing 2"/>
    <property type="match status" value="1"/>
</dbReference>
<dbReference type="GO" id="GO:0003682">
    <property type="term" value="F:chromatin binding"/>
    <property type="evidence" value="ECO:0007669"/>
    <property type="project" value="TreeGrafter"/>
</dbReference>
<dbReference type="FunFam" id="1.10.8.60:FF:000016">
    <property type="entry name" value="ATPase family AAA domain-containing protein 2B"/>
    <property type="match status" value="1"/>
</dbReference>
<dbReference type="Gene3D" id="1.10.8.60">
    <property type="match status" value="1"/>
</dbReference>
<evidence type="ECO:0000256" key="4">
    <source>
        <dbReference type="ARBA" id="ARBA00023117"/>
    </source>
</evidence>
<feature type="compositionally biased region" description="Low complexity" evidence="6">
    <location>
        <begin position="1348"/>
        <end position="1362"/>
    </location>
</feature>
<feature type="region of interest" description="Disordered" evidence="6">
    <location>
        <begin position="252"/>
        <end position="275"/>
    </location>
</feature>
<feature type="compositionally biased region" description="Basic and acidic residues" evidence="6">
    <location>
        <begin position="208"/>
        <end position="218"/>
    </location>
</feature>
<feature type="region of interest" description="Disordered" evidence="6">
    <location>
        <begin position="419"/>
        <end position="439"/>
    </location>
</feature>
<dbReference type="Proteomes" id="UP000193719">
    <property type="component" value="Unassembled WGS sequence"/>
</dbReference>
<protein>
    <submittedName>
        <fullName evidence="8">AAA-domain-containing protein</fullName>
    </submittedName>
</protein>
<dbReference type="GO" id="GO:0042393">
    <property type="term" value="F:histone binding"/>
    <property type="evidence" value="ECO:0007669"/>
    <property type="project" value="TreeGrafter"/>
</dbReference>
<comment type="similarity">
    <text evidence="1">Belongs to the AAA ATPase family.</text>
</comment>
<dbReference type="GO" id="GO:0016887">
    <property type="term" value="F:ATP hydrolysis activity"/>
    <property type="evidence" value="ECO:0007669"/>
    <property type="project" value="InterPro"/>
</dbReference>
<dbReference type="GO" id="GO:0045815">
    <property type="term" value="P:transcription initiation-coupled chromatin remodeling"/>
    <property type="evidence" value="ECO:0007669"/>
    <property type="project" value="TreeGrafter"/>
</dbReference>
<dbReference type="PROSITE" id="PS50014">
    <property type="entry name" value="BROMODOMAIN_2"/>
    <property type="match status" value="1"/>
</dbReference>
<dbReference type="InterPro" id="IPR003959">
    <property type="entry name" value="ATPase_AAA_core"/>
</dbReference>
<feature type="region of interest" description="Disordered" evidence="6">
    <location>
        <begin position="185"/>
        <end position="233"/>
    </location>
</feature>
<feature type="compositionally biased region" description="Low complexity" evidence="6">
    <location>
        <begin position="1230"/>
        <end position="1247"/>
    </location>
</feature>
<feature type="compositionally biased region" description="Low complexity" evidence="6">
    <location>
        <begin position="87"/>
        <end position="101"/>
    </location>
</feature>
<feature type="region of interest" description="Disordered" evidence="6">
    <location>
        <begin position="1222"/>
        <end position="1252"/>
    </location>
</feature>
<sequence>MNDDIKQENTNRYSTRLRTSHRQINYAEDYSELNYDSESSDDNRIYSRRINLNSNLSKSRKRRKIYNEKDSSIFIKLERDTNNYNNCNNNDNIQDNNLNDNENVRETEDDNDTVNESVIEDVENNINKNNQNNNINEAKSSNISLSNSTKLNHHNTRYNTFSHYKEIVKPISSYIKSSNEGDYNEYMKRKNNNDNEYNNENGYSEDVNDNKNQSEARNDNQLPNNKDLKSKIIEDDLENSFDIHRRGRPRRKKIILEDQEQDEENQNNHYNLRNRSHSNTIKPKVFEDYEDQNDNSNEKEEYRYKTRYATRYATRHQTRYSMRYTKLHSADNDEEEKEVPSKMYLRKPSLELKNLVDHQKDEMLESRKVGNYNLRRSDQTINYSLPSLIENAHKHIEKSSRNQRHRLFINRSSSSSYSYRKKRSYSYRDKSDSEDERKNLFVGRAPRRIGLGGNGLRGDDDDNGRSIVPMNIKELLLAEQKVLQQLNLSSNPNDNEILKNMLTHDGQNIADTDQVDVKPVDFNMIGGLNEHIQSLKEMVILPLLYPEVYSKFSITPPRGVLFHGPPGTGKTLLARALASSCSTQNQKVAFFMRKGADCLTKWVGESERQLKLLFEEAKIWQPSIIFFDEIDGLAPVRSSKQDQIHSSIVTTLLSLMDGLDKRGQVVVIGATNRIDSIDPALRRPGRFDREFYFPLPNIEARKKIIEINTKSWSPPLEPKVIDQLASITKGYCGADVKALCTEAAIHAMKKTYPQIYDSREKLLINTDDIVVNVSDFLSALKSIKPSTFRSSTGYSREIPNDLMPLFRSNYTNIISILDNIIPIVTKERKHDWEINEEDDFKSLEDSISSYENFDSRLLSWDSLTNIELKSYQIYRLRLLICGEKGMGQTNFIGPAIVNKLENWGFFIKSFDLNTLLKESYQTIESTIISSFQELSRHSPVAIYIPNIDIWWNSVSDLIKNIFLMNLEDFESKYPVFFLATCNQRAKDIPEILKLFNLIPNMDLYNLGIKRVYEITKPSMNEIKDFFKNIIDEIKEKPKVKYIPIKSKITNKIIGLKSPKTEIFIKKENKVLPKAPPPPPREFTKDELDKIHEHDEYVLAELRRELRTMTKELRKDKELKVFCYPVDLSEAEDYLECIEQPMDFSKIDEKIDNREYNTPKEWYEDIELIVNNAMTYNQNYDPNNIIRKAKILKDNVKVMMHFLNPELVWECNQVIRHRKLEEIQNKKNNKNNENNSNNNSNNANNRNHTNNKHNYDTITEVVNKYQFHNGAPGTRQSRRLLGQKPDLDIVSFENLKDLRRNKHNNNNNNKDDDNDNDNVKNDNDNKNNSANDLNKSTNEDIKNDKTENESSNESINESTNYNSDENTNEGEIDNLKENYKNEDSENTRKNLQNLSSDNNKDLNKNNKDEVVISEISSAVDNINDNNYGNTTLEKGKVDPIIIDSNDDSFETDMDDRTENINNIETIKNANSPKLFQLQHINDENNRSCFEKEVLEDKIVKPIFELDIEKLQDLENRIYNISSNLSIEMIQYLSSELTHLVTMKKNEWNRDLIIKDAMKIVNRFKSIHQLQ</sequence>
<feature type="compositionally biased region" description="Basic and acidic residues" evidence="6">
    <location>
        <begin position="1336"/>
        <end position="1347"/>
    </location>
</feature>
<dbReference type="GO" id="GO:0006337">
    <property type="term" value="P:nucleosome disassembly"/>
    <property type="evidence" value="ECO:0007669"/>
    <property type="project" value="TreeGrafter"/>
</dbReference>
<keyword evidence="2" id="KW-0547">Nucleotide-binding</keyword>
<evidence type="ECO:0000256" key="1">
    <source>
        <dbReference type="ARBA" id="ARBA00006914"/>
    </source>
</evidence>
<keyword evidence="4 5" id="KW-0103">Bromodomain</keyword>
<accession>A0A1Y1V123</accession>
<dbReference type="InterPro" id="IPR001487">
    <property type="entry name" value="Bromodomain"/>
</dbReference>
<proteinExistence type="inferred from homology"/>
<evidence type="ECO:0000256" key="2">
    <source>
        <dbReference type="ARBA" id="ARBA00022741"/>
    </source>
</evidence>
<comment type="caution">
    <text evidence="8">The sequence shown here is derived from an EMBL/GenBank/DDBJ whole genome shotgun (WGS) entry which is preliminary data.</text>
</comment>
<dbReference type="PANTHER" id="PTHR23069:SF0">
    <property type="entry name" value="TAT-BINDING HOMOLOG 7"/>
    <property type="match status" value="1"/>
</dbReference>